<dbReference type="Gene3D" id="3.30.572.10">
    <property type="entry name" value="Thymidylate synthase/dCMP hydroxymethylase domain"/>
    <property type="match status" value="1"/>
</dbReference>
<comment type="caution">
    <text evidence="5">The sequence shown here is derived from an EMBL/GenBank/DDBJ whole genome shotgun (WGS) entry which is preliminary data.</text>
</comment>
<dbReference type="GO" id="GO:0004799">
    <property type="term" value="F:thymidylate synthase activity"/>
    <property type="evidence" value="ECO:0007669"/>
    <property type="project" value="UniProtKB-EC"/>
</dbReference>
<accession>A0ABR0KZ35</accession>
<evidence type="ECO:0000256" key="2">
    <source>
        <dbReference type="ARBA" id="ARBA00022603"/>
    </source>
</evidence>
<dbReference type="InterPro" id="IPR036926">
    <property type="entry name" value="Thymidate_synth/dCMP_Mease_sf"/>
</dbReference>
<gene>
    <name evidence="5" type="primary">TMP1</name>
    <name evidence="5" type="ORF">LTR32_006452</name>
</gene>
<evidence type="ECO:0000313" key="5">
    <source>
        <dbReference type="EMBL" id="KAK5140861.1"/>
    </source>
</evidence>
<dbReference type="GO" id="GO:0032259">
    <property type="term" value="P:methylation"/>
    <property type="evidence" value="ECO:0007669"/>
    <property type="project" value="UniProtKB-KW"/>
</dbReference>
<dbReference type="EC" id="2.1.1.45" evidence="1"/>
<keyword evidence="6" id="KW-1185">Reference proteome</keyword>
<keyword evidence="3 5" id="KW-0808">Transferase</keyword>
<reference evidence="5 6" key="1">
    <citation type="submission" date="2023-08" db="EMBL/GenBank/DDBJ databases">
        <title>Black Yeasts Isolated from many extreme environments.</title>
        <authorList>
            <person name="Coleine C."/>
            <person name="Stajich J.E."/>
            <person name="Selbmann L."/>
        </authorList>
    </citation>
    <scope>NUCLEOTIDE SEQUENCE [LARGE SCALE GENOMIC DNA]</scope>
    <source>
        <strain evidence="5 6">CCFEE 5386</strain>
    </source>
</reference>
<protein>
    <recommendedName>
        <fullName evidence="1">thymidylate synthase</fullName>
        <ecNumber evidence="1">2.1.1.45</ecNumber>
    </recommendedName>
</protein>
<dbReference type="InterPro" id="IPR000398">
    <property type="entry name" value="Thymidylate_synthase"/>
</dbReference>
<dbReference type="Pfam" id="PF00303">
    <property type="entry name" value="Thymidylat_synt"/>
    <property type="match status" value="1"/>
</dbReference>
<dbReference type="Proteomes" id="UP001308179">
    <property type="component" value="Unassembled WGS sequence"/>
</dbReference>
<dbReference type="SUPFAM" id="SSF55831">
    <property type="entry name" value="Thymidylate synthase/dCMP hydroxymethylase"/>
    <property type="match status" value="1"/>
</dbReference>
<evidence type="ECO:0000259" key="4">
    <source>
        <dbReference type="Pfam" id="PF00303"/>
    </source>
</evidence>
<name>A0ABR0KZ35_9PEZI</name>
<sequence length="183" mass="20457">MFAQFYVAFPPASPTRDSDGSKKGTLHTLLYQRSCDMGLGVPFNIASYALLTHMLAHCADLIPGTLTHTMGDAHVYLDHEEALRVQVEREPREFPTLEIGSGREAGCEIDGWVVEDFVVRGEDLEWQCPGELSSARRAWKRYPPRPPVPTAQSMKSQSIVCLVHDPSKLVSNIPTRCRKTKYA</sequence>
<evidence type="ECO:0000256" key="1">
    <source>
        <dbReference type="ARBA" id="ARBA00011947"/>
    </source>
</evidence>
<organism evidence="5 6">
    <name type="scientific">Rachicladosporium monterosium</name>
    <dbReference type="NCBI Taxonomy" id="1507873"/>
    <lineage>
        <taxon>Eukaryota</taxon>
        <taxon>Fungi</taxon>
        <taxon>Dikarya</taxon>
        <taxon>Ascomycota</taxon>
        <taxon>Pezizomycotina</taxon>
        <taxon>Dothideomycetes</taxon>
        <taxon>Dothideomycetidae</taxon>
        <taxon>Cladosporiales</taxon>
        <taxon>Cladosporiaceae</taxon>
        <taxon>Rachicladosporium</taxon>
    </lineage>
</organism>
<evidence type="ECO:0000256" key="3">
    <source>
        <dbReference type="ARBA" id="ARBA00022679"/>
    </source>
</evidence>
<dbReference type="PANTHER" id="PTHR11548:SF2">
    <property type="entry name" value="THYMIDYLATE SYNTHASE"/>
    <property type="match status" value="1"/>
</dbReference>
<feature type="domain" description="Thymidylate synthase/dCMP hydroxymethylase" evidence="4">
    <location>
        <begin position="2"/>
        <end position="121"/>
    </location>
</feature>
<proteinExistence type="predicted"/>
<keyword evidence="2 5" id="KW-0489">Methyltransferase</keyword>
<dbReference type="InterPro" id="IPR023451">
    <property type="entry name" value="Thymidate_synth/dCMP_Mease_dom"/>
</dbReference>
<dbReference type="InterPro" id="IPR045097">
    <property type="entry name" value="Thymidate_synth/dCMP_Mease"/>
</dbReference>
<dbReference type="EMBL" id="JAVRRR010000698">
    <property type="protein sequence ID" value="KAK5140861.1"/>
    <property type="molecule type" value="Genomic_DNA"/>
</dbReference>
<evidence type="ECO:0000313" key="6">
    <source>
        <dbReference type="Proteomes" id="UP001308179"/>
    </source>
</evidence>
<dbReference type="PANTHER" id="PTHR11548">
    <property type="entry name" value="THYMIDYLATE SYNTHASE 1"/>
    <property type="match status" value="1"/>
</dbReference>
<dbReference type="PRINTS" id="PR00108">
    <property type="entry name" value="THYMDSNTHASE"/>
</dbReference>